<dbReference type="AlphaFoldDB" id="A0A078B2D5"/>
<proteinExistence type="predicted"/>
<sequence length="487" mass="56548">MQSQYSKCWQRISKDILKDTNNTGDLYIKKIIDSYKKTKKDESMLFEDFTKGRYLKTRKNNSNKNVRFDISNAQNSTSQISQGEMQSNNNDISQIYTYDKAKVSWNNLNNNHPDGGNKNQQNQNNLNNNDEPIQIQDMSDDSIIEESESNGRKVKRIDYIRMNKDLIKKIKTNNKSLHIFSNRAINSPLSIKSKQSSSKSRSGISSPQPLRLKIKSKVRCNLNQTQLIKSDRSDILSKYLIQQKSGAVDLTPKQPNKHQIRLKINNIKDENHLVSTEFKKKLKKYAVLINKQLFSDSKNMSPTSSQTNNILKRSKFNEKLQQQIKLQDQYQLDNLNKDIMDRQYVNNTATTNITNFMLRDDTNTEIGLGIGSGRERNKRMSKSTQNITDIYCKSIRGRKRSEDSANLTQYMIPTPTNAQKSFIHHHHHKNILSLQDLPQQMMSDDVRKEEIEILGIKRIRLRKMRAIDYLNSFTSQFDPLQNTQAVQ</sequence>
<dbReference type="EMBL" id="CCKQ01015803">
    <property type="protein sequence ID" value="CDW87638.1"/>
    <property type="molecule type" value="Genomic_DNA"/>
</dbReference>
<keyword evidence="3" id="KW-1185">Reference proteome</keyword>
<evidence type="ECO:0000256" key="1">
    <source>
        <dbReference type="SAM" id="MobiDB-lite"/>
    </source>
</evidence>
<organism evidence="2 3">
    <name type="scientific">Stylonychia lemnae</name>
    <name type="common">Ciliate</name>
    <dbReference type="NCBI Taxonomy" id="5949"/>
    <lineage>
        <taxon>Eukaryota</taxon>
        <taxon>Sar</taxon>
        <taxon>Alveolata</taxon>
        <taxon>Ciliophora</taxon>
        <taxon>Intramacronucleata</taxon>
        <taxon>Spirotrichea</taxon>
        <taxon>Stichotrichia</taxon>
        <taxon>Sporadotrichida</taxon>
        <taxon>Oxytrichidae</taxon>
        <taxon>Stylonychinae</taxon>
        <taxon>Stylonychia</taxon>
    </lineage>
</organism>
<dbReference type="InParanoid" id="A0A078B2D5"/>
<evidence type="ECO:0000313" key="2">
    <source>
        <dbReference type="EMBL" id="CDW87638.1"/>
    </source>
</evidence>
<feature type="region of interest" description="Disordered" evidence="1">
    <location>
        <begin position="190"/>
        <end position="210"/>
    </location>
</feature>
<feature type="region of interest" description="Disordered" evidence="1">
    <location>
        <begin position="105"/>
        <end position="133"/>
    </location>
</feature>
<dbReference type="Proteomes" id="UP000039865">
    <property type="component" value="Unassembled WGS sequence"/>
</dbReference>
<reference evidence="2 3" key="1">
    <citation type="submission" date="2014-06" db="EMBL/GenBank/DDBJ databases">
        <authorList>
            <person name="Swart Estienne"/>
        </authorList>
    </citation>
    <scope>NUCLEOTIDE SEQUENCE [LARGE SCALE GENOMIC DNA]</scope>
    <source>
        <strain evidence="2 3">130c</strain>
    </source>
</reference>
<name>A0A078B2D5_STYLE</name>
<accession>A0A078B2D5</accession>
<feature type="compositionally biased region" description="Low complexity" evidence="1">
    <location>
        <begin position="190"/>
        <end position="209"/>
    </location>
</feature>
<gene>
    <name evidence="2" type="primary">Contig19629.g949</name>
    <name evidence="2" type="ORF">STYLEM_16748</name>
</gene>
<feature type="compositionally biased region" description="Low complexity" evidence="1">
    <location>
        <begin position="106"/>
        <end position="133"/>
    </location>
</feature>
<evidence type="ECO:0000313" key="3">
    <source>
        <dbReference type="Proteomes" id="UP000039865"/>
    </source>
</evidence>
<protein>
    <submittedName>
        <fullName evidence="2">Uncharacterized protein</fullName>
    </submittedName>
</protein>